<dbReference type="AlphaFoldDB" id="A0A8H3LBX7"/>
<evidence type="ECO:0000256" key="1">
    <source>
        <dbReference type="SAM" id="Phobius"/>
    </source>
</evidence>
<dbReference type="EMBL" id="BLAL01000074">
    <property type="protein sequence ID" value="GES83906.1"/>
    <property type="molecule type" value="Genomic_DNA"/>
</dbReference>
<protein>
    <submittedName>
        <fullName evidence="2">Uncharacterized protein</fullName>
    </submittedName>
</protein>
<dbReference type="Proteomes" id="UP000615446">
    <property type="component" value="Unassembled WGS sequence"/>
</dbReference>
<reference evidence="2" key="1">
    <citation type="submission" date="2019-10" db="EMBL/GenBank/DDBJ databases">
        <title>Conservation and host-specific expression of non-tandemly repeated heterogenous ribosome RNA gene in arbuscular mycorrhizal fungi.</title>
        <authorList>
            <person name="Maeda T."/>
            <person name="Kobayashi Y."/>
            <person name="Nakagawa T."/>
            <person name="Ezawa T."/>
            <person name="Yamaguchi K."/>
            <person name="Bino T."/>
            <person name="Nishimoto Y."/>
            <person name="Shigenobu S."/>
            <person name="Kawaguchi M."/>
        </authorList>
    </citation>
    <scope>NUCLEOTIDE SEQUENCE</scope>
    <source>
        <strain evidence="2">HR1</strain>
    </source>
</reference>
<keyword evidence="1" id="KW-0472">Membrane</keyword>
<gene>
    <name evidence="2" type="ORF">RCL2_001105500</name>
</gene>
<feature type="transmembrane region" description="Helical" evidence="1">
    <location>
        <begin position="57"/>
        <end position="75"/>
    </location>
</feature>
<organism evidence="2 3">
    <name type="scientific">Rhizophagus clarus</name>
    <dbReference type="NCBI Taxonomy" id="94130"/>
    <lineage>
        <taxon>Eukaryota</taxon>
        <taxon>Fungi</taxon>
        <taxon>Fungi incertae sedis</taxon>
        <taxon>Mucoromycota</taxon>
        <taxon>Glomeromycotina</taxon>
        <taxon>Glomeromycetes</taxon>
        <taxon>Glomerales</taxon>
        <taxon>Glomeraceae</taxon>
        <taxon>Rhizophagus</taxon>
    </lineage>
</organism>
<proteinExistence type="predicted"/>
<sequence>MYSKYKKKIISNKNFTLKTSDNNYWIWILRLYKNYKSINEILNPSLRLVRFGLIKKIIFLREYILVYLVYVFINYKEQIFHALALKKSMRLPLFPIFKARIPANRKTESFEAFGPTIDRRRSLRYRSGLLDINWCNTGYENFYIGVSTRGGLLLNRVDSNAAWRGPSSEEWTVFFGKIFRNILLKLLRK</sequence>
<keyword evidence="1" id="KW-0812">Transmembrane</keyword>
<comment type="caution">
    <text evidence="2">The sequence shown here is derived from an EMBL/GenBank/DDBJ whole genome shotgun (WGS) entry which is preliminary data.</text>
</comment>
<name>A0A8H3LBX7_9GLOM</name>
<accession>A0A8H3LBX7</accession>
<evidence type="ECO:0000313" key="2">
    <source>
        <dbReference type="EMBL" id="GES83906.1"/>
    </source>
</evidence>
<evidence type="ECO:0000313" key="3">
    <source>
        <dbReference type="Proteomes" id="UP000615446"/>
    </source>
</evidence>
<keyword evidence="1" id="KW-1133">Transmembrane helix</keyword>